<name>X1LP68_9ZZZZ</name>
<feature type="transmembrane region" description="Helical" evidence="1">
    <location>
        <begin position="161"/>
        <end position="178"/>
    </location>
</feature>
<comment type="caution">
    <text evidence="2">The sequence shown here is derived from an EMBL/GenBank/DDBJ whole genome shotgun (WGS) entry which is preliminary data.</text>
</comment>
<feature type="transmembrane region" description="Helical" evidence="1">
    <location>
        <begin position="6"/>
        <end position="25"/>
    </location>
</feature>
<feature type="non-terminal residue" evidence="2">
    <location>
        <position position="235"/>
    </location>
</feature>
<evidence type="ECO:0000256" key="1">
    <source>
        <dbReference type="SAM" id="Phobius"/>
    </source>
</evidence>
<gene>
    <name evidence="2" type="ORF">S06H3_12408</name>
</gene>
<dbReference type="InterPro" id="IPR038377">
    <property type="entry name" value="Na/Glc_symporter_sf"/>
</dbReference>
<dbReference type="Gene3D" id="1.20.1730.10">
    <property type="entry name" value="Sodium/glucose cotransporter"/>
    <property type="match status" value="1"/>
</dbReference>
<feature type="transmembrane region" description="Helical" evidence="1">
    <location>
        <begin position="37"/>
        <end position="61"/>
    </location>
</feature>
<evidence type="ECO:0000313" key="2">
    <source>
        <dbReference type="EMBL" id="GAI07616.1"/>
    </source>
</evidence>
<dbReference type="EMBL" id="BARV01006075">
    <property type="protein sequence ID" value="GAI07616.1"/>
    <property type="molecule type" value="Genomic_DNA"/>
</dbReference>
<organism evidence="2">
    <name type="scientific">marine sediment metagenome</name>
    <dbReference type="NCBI Taxonomy" id="412755"/>
    <lineage>
        <taxon>unclassified sequences</taxon>
        <taxon>metagenomes</taxon>
        <taxon>ecological metagenomes</taxon>
    </lineage>
</organism>
<reference evidence="2" key="1">
    <citation type="journal article" date="2014" name="Front. Microbiol.">
        <title>High frequency of phylogenetically diverse reductive dehalogenase-homologous genes in deep subseafloor sedimentary metagenomes.</title>
        <authorList>
            <person name="Kawai M."/>
            <person name="Futagami T."/>
            <person name="Toyoda A."/>
            <person name="Takaki Y."/>
            <person name="Nishi S."/>
            <person name="Hori S."/>
            <person name="Arai W."/>
            <person name="Tsubouchi T."/>
            <person name="Morono Y."/>
            <person name="Uchiyama I."/>
            <person name="Ito T."/>
            <person name="Fujiyama A."/>
            <person name="Inagaki F."/>
            <person name="Takami H."/>
        </authorList>
    </citation>
    <scope>NUCLEOTIDE SEQUENCE</scope>
    <source>
        <strain evidence="2">Expedition CK06-06</strain>
    </source>
</reference>
<feature type="transmembrane region" description="Helical" evidence="1">
    <location>
        <begin position="199"/>
        <end position="218"/>
    </location>
</feature>
<dbReference type="AlphaFoldDB" id="X1LP68"/>
<keyword evidence="1" id="KW-1133">Transmembrane helix</keyword>
<sequence length="235" mass="25417">MTGWTVALVAILYLIAQYVRVKTIGRRNRLDQKVDRPFIYALSLASGGSSWLFYGGLGYAAENGIEFAGLFIGIALAFTLGFPFFHRVIKLAQSQGIASIADLIGARYGKSFSVTAFVTIIVTVGGVPYLALQLTAVHYLFEVFAGTFTPHSADRAHEPHWLLWGLLCVIALFVIHNSEKSPQTMDRDESIVRTLASDSALKMIAFIAVGIAATTFLFGTPGELLSHLAGSNTAI</sequence>
<proteinExistence type="predicted"/>
<feature type="transmembrane region" description="Helical" evidence="1">
    <location>
        <begin position="67"/>
        <end position="85"/>
    </location>
</feature>
<protein>
    <submittedName>
        <fullName evidence="2">Uncharacterized protein</fullName>
    </submittedName>
</protein>
<keyword evidence="1" id="KW-0472">Membrane</keyword>
<keyword evidence="1" id="KW-0812">Transmembrane</keyword>
<accession>X1LP68</accession>
<feature type="transmembrane region" description="Helical" evidence="1">
    <location>
        <begin position="114"/>
        <end position="141"/>
    </location>
</feature>